<proteinExistence type="predicted"/>
<name>A0A9X1QKX0_9SPHN</name>
<dbReference type="InterPro" id="IPR058117">
    <property type="entry name" value="BV97_02767-like"/>
</dbReference>
<evidence type="ECO:0000256" key="1">
    <source>
        <dbReference type="SAM" id="Phobius"/>
    </source>
</evidence>
<dbReference type="NCBIfam" id="NF006749">
    <property type="entry name" value="PRK09272.1-2"/>
    <property type="match status" value="1"/>
</dbReference>
<sequence length="116" mass="12500">MFLFILKAILSGLLVAAISTIAKRYPGWGGLIASLPLVSVLSMIWLYGETGDAESVARLSIGAFWFFLPSIPMFLVIPALLHRGISFVATMAIACLMTIALYAAMNWIAPKVGIIL</sequence>
<keyword evidence="1" id="KW-0472">Membrane</keyword>
<keyword evidence="3" id="KW-1185">Reference proteome</keyword>
<dbReference type="EMBL" id="JAKFGM010000001">
    <property type="protein sequence ID" value="MCF2513813.1"/>
    <property type="molecule type" value="Genomic_DNA"/>
</dbReference>
<accession>A0A9X1QKX0</accession>
<evidence type="ECO:0000313" key="2">
    <source>
        <dbReference type="EMBL" id="MCF2513813.1"/>
    </source>
</evidence>
<dbReference type="Proteomes" id="UP001139410">
    <property type="component" value="Unassembled WGS sequence"/>
</dbReference>
<feature type="transmembrane region" description="Helical" evidence="1">
    <location>
        <begin position="27"/>
        <end position="47"/>
    </location>
</feature>
<organism evidence="2 3">
    <name type="scientific">Sphingomonas cremea</name>
    <dbReference type="NCBI Taxonomy" id="2904799"/>
    <lineage>
        <taxon>Bacteria</taxon>
        <taxon>Pseudomonadati</taxon>
        <taxon>Pseudomonadota</taxon>
        <taxon>Alphaproteobacteria</taxon>
        <taxon>Sphingomonadales</taxon>
        <taxon>Sphingomonadaceae</taxon>
        <taxon>Sphingomonas</taxon>
    </lineage>
</organism>
<protein>
    <submittedName>
        <fullName evidence="2">DUF3147 family protein</fullName>
    </submittedName>
</protein>
<dbReference type="RefSeq" id="WP_235066309.1">
    <property type="nucleotide sequence ID" value="NZ_JAKFGM010000001.1"/>
</dbReference>
<feature type="transmembrane region" description="Helical" evidence="1">
    <location>
        <begin position="87"/>
        <end position="109"/>
    </location>
</feature>
<gene>
    <name evidence="2" type="ORF">LVY65_01850</name>
</gene>
<evidence type="ECO:0000313" key="3">
    <source>
        <dbReference type="Proteomes" id="UP001139410"/>
    </source>
</evidence>
<comment type="caution">
    <text evidence="2">The sequence shown here is derived from an EMBL/GenBank/DDBJ whole genome shotgun (WGS) entry which is preliminary data.</text>
</comment>
<feature type="transmembrane region" description="Helical" evidence="1">
    <location>
        <begin position="59"/>
        <end position="81"/>
    </location>
</feature>
<keyword evidence="1" id="KW-0812">Transmembrane</keyword>
<keyword evidence="1" id="KW-1133">Transmembrane helix</keyword>
<reference evidence="2" key="1">
    <citation type="submission" date="2022-01" db="EMBL/GenBank/DDBJ databases">
        <authorList>
            <person name="Jo J.-H."/>
            <person name="Im W.-T."/>
        </authorList>
    </citation>
    <scope>NUCLEOTIDE SEQUENCE</scope>
    <source>
        <strain evidence="2">G124</strain>
    </source>
</reference>
<dbReference type="AlphaFoldDB" id="A0A9X1QKX0"/>